<protein>
    <recommendedName>
        <fullName evidence="3">Tat pathway signal protein</fullName>
    </recommendedName>
</protein>
<evidence type="ECO:0000313" key="2">
    <source>
        <dbReference type="Proteomes" id="UP001055125"/>
    </source>
</evidence>
<keyword evidence="2" id="KW-1185">Reference proteome</keyword>
<evidence type="ECO:0000313" key="1">
    <source>
        <dbReference type="EMBL" id="GJD93131.1"/>
    </source>
</evidence>
<organism evidence="1 2">
    <name type="scientific">Methylobacterium iners</name>
    <dbReference type="NCBI Taxonomy" id="418707"/>
    <lineage>
        <taxon>Bacteria</taxon>
        <taxon>Pseudomonadati</taxon>
        <taxon>Pseudomonadota</taxon>
        <taxon>Alphaproteobacteria</taxon>
        <taxon>Hyphomicrobiales</taxon>
        <taxon>Methylobacteriaceae</taxon>
        <taxon>Methylobacterium</taxon>
    </lineage>
</organism>
<reference evidence="1" key="2">
    <citation type="submission" date="2021-08" db="EMBL/GenBank/DDBJ databases">
        <authorList>
            <person name="Tani A."/>
            <person name="Ola A."/>
            <person name="Ogura Y."/>
            <person name="Katsura K."/>
            <person name="Hayashi T."/>
        </authorList>
    </citation>
    <scope>NUCLEOTIDE SEQUENCE</scope>
    <source>
        <strain evidence="1">DSM 19015</strain>
    </source>
</reference>
<accession>A0ABQ4RQT9</accession>
<sequence>MNHTDTTLPAEAHAQRHPSRRRLLALLAGVPLFSAKPSRTEAGVTDATPDIIPVLHETFQRLKTEHQRVVRQCDRLETSLRAELELPRVQLPRQAGEPVRYAADVATIIRYVPPGWRRSRLQAVLLQRQEAWERGSEVCGLSRVQAREAALNQAVREAVATLLATPTVTPTGIQLKLLALLATQEPGPAFRDTSPWRELRIIQEDLDKLANS</sequence>
<comment type="caution">
    <text evidence="1">The sequence shown here is derived from an EMBL/GenBank/DDBJ whole genome shotgun (WGS) entry which is preliminary data.</text>
</comment>
<name>A0ABQ4RQT9_9HYPH</name>
<evidence type="ECO:0008006" key="3">
    <source>
        <dbReference type="Google" id="ProtNLM"/>
    </source>
</evidence>
<dbReference type="RefSeq" id="WP_238242335.1">
    <property type="nucleotide sequence ID" value="NZ_BPQP01000004.1"/>
</dbReference>
<dbReference type="Proteomes" id="UP001055125">
    <property type="component" value="Unassembled WGS sequence"/>
</dbReference>
<proteinExistence type="predicted"/>
<reference evidence="1" key="1">
    <citation type="journal article" date="2021" name="Front. Microbiol.">
        <title>Comprehensive Comparative Genomics and Phenotyping of Methylobacterium Species.</title>
        <authorList>
            <person name="Alessa O."/>
            <person name="Ogura Y."/>
            <person name="Fujitani Y."/>
            <person name="Takami H."/>
            <person name="Hayashi T."/>
            <person name="Sahin N."/>
            <person name="Tani A."/>
        </authorList>
    </citation>
    <scope>NUCLEOTIDE SEQUENCE</scope>
    <source>
        <strain evidence="1">DSM 19015</strain>
    </source>
</reference>
<dbReference type="EMBL" id="BPQP01000004">
    <property type="protein sequence ID" value="GJD93131.1"/>
    <property type="molecule type" value="Genomic_DNA"/>
</dbReference>
<gene>
    <name evidence="1" type="ORF">OCOJLMKI_0321</name>
</gene>